<dbReference type="InterPro" id="IPR029058">
    <property type="entry name" value="AB_hydrolase_fold"/>
</dbReference>
<evidence type="ECO:0000313" key="4">
    <source>
        <dbReference type="Proteomes" id="UP000614287"/>
    </source>
</evidence>
<proteinExistence type="predicted"/>
<dbReference type="Gene3D" id="3.40.50.1820">
    <property type="entry name" value="alpha/beta hydrolase"/>
    <property type="match status" value="1"/>
</dbReference>
<dbReference type="GO" id="GO:0080032">
    <property type="term" value="F:methyl jasmonate esterase activity"/>
    <property type="evidence" value="ECO:0007669"/>
    <property type="project" value="TreeGrafter"/>
</dbReference>
<comment type="caution">
    <text evidence="3">The sequence shown here is derived from an EMBL/GenBank/DDBJ whole genome shotgun (WGS) entry which is preliminary data.</text>
</comment>
<keyword evidence="4" id="KW-1185">Reference proteome</keyword>
<accession>A0A8J3CGJ3</accession>
<reference evidence="3" key="2">
    <citation type="submission" date="2020-09" db="EMBL/GenBank/DDBJ databases">
        <authorList>
            <person name="Sun Q."/>
            <person name="Kim S."/>
        </authorList>
    </citation>
    <scope>NUCLEOTIDE SEQUENCE</scope>
    <source>
        <strain evidence="3">KCTC 32501</strain>
    </source>
</reference>
<keyword evidence="1" id="KW-0378">Hydrolase</keyword>
<protein>
    <submittedName>
        <fullName evidence="3">Esterase</fullName>
    </submittedName>
</protein>
<dbReference type="PANTHER" id="PTHR10992:SF1083">
    <property type="entry name" value="METHYLESTERASE 1"/>
    <property type="match status" value="1"/>
</dbReference>
<dbReference type="GO" id="GO:0080030">
    <property type="term" value="F:methyl indole-3-acetate esterase activity"/>
    <property type="evidence" value="ECO:0007669"/>
    <property type="project" value="TreeGrafter"/>
</dbReference>
<evidence type="ECO:0000259" key="2">
    <source>
        <dbReference type="Pfam" id="PF12697"/>
    </source>
</evidence>
<feature type="domain" description="AB hydrolase-1" evidence="2">
    <location>
        <begin position="4"/>
        <end position="230"/>
    </location>
</feature>
<dbReference type="GO" id="GO:0080031">
    <property type="term" value="F:methyl salicylate esterase activity"/>
    <property type="evidence" value="ECO:0007669"/>
    <property type="project" value="TreeGrafter"/>
</dbReference>
<dbReference type="GO" id="GO:0009696">
    <property type="term" value="P:salicylic acid metabolic process"/>
    <property type="evidence" value="ECO:0007669"/>
    <property type="project" value="TreeGrafter"/>
</dbReference>
<dbReference type="Pfam" id="PF12697">
    <property type="entry name" value="Abhydrolase_6"/>
    <property type="match status" value="1"/>
</dbReference>
<dbReference type="InterPro" id="IPR000073">
    <property type="entry name" value="AB_hydrolase_1"/>
</dbReference>
<dbReference type="RefSeq" id="WP_189491537.1">
    <property type="nucleotide sequence ID" value="NZ_BMZG01000003.1"/>
</dbReference>
<gene>
    <name evidence="3" type="ORF">GCM10009007_06370</name>
</gene>
<organism evidence="3 4">
    <name type="scientific">Formosimonas limnophila</name>
    <dbReference type="NCBI Taxonomy" id="1384487"/>
    <lineage>
        <taxon>Bacteria</taxon>
        <taxon>Pseudomonadati</taxon>
        <taxon>Pseudomonadota</taxon>
        <taxon>Betaproteobacteria</taxon>
        <taxon>Burkholderiales</taxon>
        <taxon>Burkholderiaceae</taxon>
        <taxon>Formosimonas</taxon>
    </lineage>
</organism>
<dbReference type="InterPro" id="IPR045889">
    <property type="entry name" value="MES/HNL"/>
</dbReference>
<evidence type="ECO:0000256" key="1">
    <source>
        <dbReference type="ARBA" id="ARBA00022801"/>
    </source>
</evidence>
<dbReference type="Proteomes" id="UP000614287">
    <property type="component" value="Unassembled WGS sequence"/>
</dbReference>
<dbReference type="PANTHER" id="PTHR10992">
    <property type="entry name" value="METHYLESTERASE FAMILY MEMBER"/>
    <property type="match status" value="1"/>
</dbReference>
<sequence length="237" mass="26354">MAQFLLVHGAWHGAWCWKRVCPILRQAGHEVHAVSLTGVGEREHLLNARINLKTHIEDVLAVIRHEELTDVVLVGHSYAGMVITGVADELLQSTQHPIKHLVYLDAVTPHDGESWSSCHSPETKAARIASASEENGLALPISDASVFGLTGDDLRWVNRRMTPQPFGVYEDVLHFNAPRLSGVPRTFIDCTSPALKTIAVMRERVRTEPHWHVREIETGHDAMISAPIELCEVLLNL</sequence>
<dbReference type="AlphaFoldDB" id="A0A8J3CGJ3"/>
<reference evidence="3" key="1">
    <citation type="journal article" date="2014" name="Int. J. Syst. Evol. Microbiol.">
        <title>Complete genome sequence of Corynebacterium casei LMG S-19264T (=DSM 44701T), isolated from a smear-ripened cheese.</title>
        <authorList>
            <consortium name="US DOE Joint Genome Institute (JGI-PGF)"/>
            <person name="Walter F."/>
            <person name="Albersmeier A."/>
            <person name="Kalinowski J."/>
            <person name="Ruckert C."/>
        </authorList>
    </citation>
    <scope>NUCLEOTIDE SEQUENCE</scope>
    <source>
        <strain evidence="3">KCTC 32501</strain>
    </source>
</reference>
<dbReference type="EMBL" id="BMZG01000003">
    <property type="protein sequence ID" value="GHA68378.1"/>
    <property type="molecule type" value="Genomic_DNA"/>
</dbReference>
<evidence type="ECO:0000313" key="3">
    <source>
        <dbReference type="EMBL" id="GHA68378.1"/>
    </source>
</evidence>
<name>A0A8J3CGJ3_9BURK</name>
<dbReference type="SUPFAM" id="SSF53474">
    <property type="entry name" value="alpha/beta-Hydrolases"/>
    <property type="match status" value="1"/>
</dbReference>
<dbReference type="GO" id="GO:0009694">
    <property type="term" value="P:jasmonic acid metabolic process"/>
    <property type="evidence" value="ECO:0007669"/>
    <property type="project" value="TreeGrafter"/>
</dbReference>